<dbReference type="EMBL" id="JANPWB010000009">
    <property type="protein sequence ID" value="KAJ1155427.1"/>
    <property type="molecule type" value="Genomic_DNA"/>
</dbReference>
<accession>A0AAV7RS65</accession>
<reference evidence="1" key="1">
    <citation type="journal article" date="2022" name="bioRxiv">
        <title>Sequencing and chromosome-scale assembly of the giantPleurodeles waltlgenome.</title>
        <authorList>
            <person name="Brown T."/>
            <person name="Elewa A."/>
            <person name="Iarovenko S."/>
            <person name="Subramanian E."/>
            <person name="Araus A.J."/>
            <person name="Petzold A."/>
            <person name="Susuki M."/>
            <person name="Suzuki K.-i.T."/>
            <person name="Hayashi T."/>
            <person name="Toyoda A."/>
            <person name="Oliveira C."/>
            <person name="Osipova E."/>
            <person name="Leigh N.D."/>
            <person name="Simon A."/>
            <person name="Yun M.H."/>
        </authorList>
    </citation>
    <scope>NUCLEOTIDE SEQUENCE</scope>
    <source>
        <strain evidence="1">20211129_DDA</strain>
        <tissue evidence="1">Liver</tissue>
    </source>
</reference>
<organism evidence="1 2">
    <name type="scientific">Pleurodeles waltl</name>
    <name type="common">Iberian ribbed newt</name>
    <dbReference type="NCBI Taxonomy" id="8319"/>
    <lineage>
        <taxon>Eukaryota</taxon>
        <taxon>Metazoa</taxon>
        <taxon>Chordata</taxon>
        <taxon>Craniata</taxon>
        <taxon>Vertebrata</taxon>
        <taxon>Euteleostomi</taxon>
        <taxon>Amphibia</taxon>
        <taxon>Batrachia</taxon>
        <taxon>Caudata</taxon>
        <taxon>Salamandroidea</taxon>
        <taxon>Salamandridae</taxon>
        <taxon>Pleurodelinae</taxon>
        <taxon>Pleurodeles</taxon>
    </lineage>
</organism>
<gene>
    <name evidence="1" type="ORF">NDU88_008157</name>
</gene>
<dbReference type="AlphaFoldDB" id="A0AAV7RS65"/>
<keyword evidence="2" id="KW-1185">Reference proteome</keyword>
<evidence type="ECO:0000313" key="2">
    <source>
        <dbReference type="Proteomes" id="UP001066276"/>
    </source>
</evidence>
<sequence length="152" mass="16433">MGTVSNGTVPSSACVMRPELPSVGSVQCLKSRAYCLLRSGTSDREEVVPVLHNSLLCCWNNEEATSDVSATLYGDSNAREMAAPLLEVGNILRVTTSFNLQQSWFLALPQNPAKYVSANKFVLRTDAPAKQTQHADLTHGPCGRVLQLVLCP</sequence>
<evidence type="ECO:0000313" key="1">
    <source>
        <dbReference type="EMBL" id="KAJ1155427.1"/>
    </source>
</evidence>
<dbReference type="Proteomes" id="UP001066276">
    <property type="component" value="Chromosome 5"/>
</dbReference>
<protein>
    <submittedName>
        <fullName evidence="1">Uncharacterized protein</fullName>
    </submittedName>
</protein>
<comment type="caution">
    <text evidence="1">The sequence shown here is derived from an EMBL/GenBank/DDBJ whole genome shotgun (WGS) entry which is preliminary data.</text>
</comment>
<proteinExistence type="predicted"/>
<name>A0AAV7RS65_PLEWA</name>